<evidence type="ECO:0000313" key="1">
    <source>
        <dbReference type="Proteomes" id="UP000095283"/>
    </source>
</evidence>
<protein>
    <submittedName>
        <fullName evidence="2">Uncharacterized protein</fullName>
    </submittedName>
</protein>
<dbReference type="Proteomes" id="UP000095283">
    <property type="component" value="Unplaced"/>
</dbReference>
<keyword evidence="1" id="KW-1185">Reference proteome</keyword>
<accession>A0A1I7XUK3</accession>
<reference evidence="2" key="1">
    <citation type="submission" date="2016-11" db="UniProtKB">
        <authorList>
            <consortium name="WormBaseParasite"/>
        </authorList>
    </citation>
    <scope>IDENTIFICATION</scope>
</reference>
<evidence type="ECO:0000313" key="2">
    <source>
        <dbReference type="WBParaSite" id="Hba_21434"/>
    </source>
</evidence>
<proteinExistence type="predicted"/>
<name>A0A1I7XUK3_HETBA</name>
<sequence length="65" mass="7283">MNSSVLDDGPIIRLSITSTTIRESSKLGRSTRPDSATVFMDIFFNIKVWIERTSIDDSCHIVPVL</sequence>
<dbReference type="AlphaFoldDB" id="A0A1I7XUK3"/>
<dbReference type="WBParaSite" id="Hba_21434">
    <property type="protein sequence ID" value="Hba_21434"/>
    <property type="gene ID" value="Hba_21434"/>
</dbReference>
<organism evidence="1 2">
    <name type="scientific">Heterorhabditis bacteriophora</name>
    <name type="common">Entomopathogenic nematode worm</name>
    <dbReference type="NCBI Taxonomy" id="37862"/>
    <lineage>
        <taxon>Eukaryota</taxon>
        <taxon>Metazoa</taxon>
        <taxon>Ecdysozoa</taxon>
        <taxon>Nematoda</taxon>
        <taxon>Chromadorea</taxon>
        <taxon>Rhabditida</taxon>
        <taxon>Rhabditina</taxon>
        <taxon>Rhabditomorpha</taxon>
        <taxon>Strongyloidea</taxon>
        <taxon>Heterorhabditidae</taxon>
        <taxon>Heterorhabditis</taxon>
    </lineage>
</organism>